<dbReference type="InterPro" id="IPR018936">
    <property type="entry name" value="PI3/4_kinase_CS"/>
</dbReference>
<evidence type="ECO:0000313" key="13">
    <source>
        <dbReference type="Proteomes" id="UP001165082"/>
    </source>
</evidence>
<evidence type="ECO:0000256" key="2">
    <source>
        <dbReference type="ARBA" id="ARBA00012513"/>
    </source>
</evidence>
<organism evidence="12 13">
    <name type="scientific">Triparma retinervis</name>
    <dbReference type="NCBI Taxonomy" id="2557542"/>
    <lineage>
        <taxon>Eukaryota</taxon>
        <taxon>Sar</taxon>
        <taxon>Stramenopiles</taxon>
        <taxon>Ochrophyta</taxon>
        <taxon>Bolidophyceae</taxon>
        <taxon>Parmales</taxon>
        <taxon>Triparmaceae</taxon>
        <taxon>Triparma</taxon>
    </lineage>
</organism>
<dbReference type="OrthoDB" id="381190at2759"/>
<gene>
    <name evidence="12" type="ORF">TrRE_jg5230</name>
</gene>
<dbReference type="InterPro" id="IPR016024">
    <property type="entry name" value="ARM-type_fold"/>
</dbReference>
<dbReference type="Pfam" id="PF00454">
    <property type="entry name" value="PI3_PI4_kinase"/>
    <property type="match status" value="1"/>
</dbReference>
<proteinExistence type="predicted"/>
<dbReference type="PANTHER" id="PTHR37079:SF4">
    <property type="entry name" value="SERINE_THREONINE-PROTEIN KINASE ATM"/>
    <property type="match status" value="1"/>
</dbReference>
<dbReference type="InterPro" id="IPR000403">
    <property type="entry name" value="PI3/4_kinase_cat_dom"/>
</dbReference>
<evidence type="ECO:0000256" key="9">
    <source>
        <dbReference type="SAM" id="MobiDB-lite"/>
    </source>
</evidence>
<feature type="region of interest" description="Disordered" evidence="9">
    <location>
        <begin position="805"/>
        <end position="874"/>
    </location>
</feature>
<dbReference type="SUPFAM" id="SSF48371">
    <property type="entry name" value="ARM repeat"/>
    <property type="match status" value="2"/>
</dbReference>
<evidence type="ECO:0000256" key="7">
    <source>
        <dbReference type="ARBA" id="ARBA00022840"/>
    </source>
</evidence>
<dbReference type="InterPro" id="IPR003152">
    <property type="entry name" value="FATC_dom"/>
</dbReference>
<dbReference type="InterPro" id="IPR011009">
    <property type="entry name" value="Kinase-like_dom_sf"/>
</dbReference>
<dbReference type="InterPro" id="IPR038980">
    <property type="entry name" value="ATM_plant"/>
</dbReference>
<comment type="caution">
    <text evidence="12">The sequence shown here is derived from an EMBL/GenBank/DDBJ whole genome shotgun (WGS) entry which is preliminary data.</text>
</comment>
<keyword evidence="3" id="KW-0808">Transferase</keyword>
<dbReference type="SUPFAM" id="SSF56112">
    <property type="entry name" value="Protein kinase-like (PK-like)"/>
    <property type="match status" value="1"/>
</dbReference>
<keyword evidence="7" id="KW-0067">ATP-binding</keyword>
<reference evidence="12" key="1">
    <citation type="submission" date="2022-07" db="EMBL/GenBank/DDBJ databases">
        <title>Genome analysis of Parmales, a sister group of diatoms, reveals the evolutionary specialization of diatoms from phago-mixotrophs to photoautotrophs.</title>
        <authorList>
            <person name="Ban H."/>
            <person name="Sato S."/>
            <person name="Yoshikawa S."/>
            <person name="Kazumasa Y."/>
            <person name="Nakamura Y."/>
            <person name="Ichinomiya M."/>
            <person name="Saitoh K."/>
            <person name="Sato N."/>
            <person name="Blanc-Mathieu R."/>
            <person name="Endo H."/>
            <person name="Kuwata A."/>
            <person name="Ogata H."/>
        </authorList>
    </citation>
    <scope>NUCLEOTIDE SEQUENCE</scope>
</reference>
<evidence type="ECO:0000256" key="5">
    <source>
        <dbReference type="ARBA" id="ARBA00022763"/>
    </source>
</evidence>
<dbReference type="EMBL" id="BRXZ01000831">
    <property type="protein sequence ID" value="GMH55224.1"/>
    <property type="molecule type" value="Genomic_DNA"/>
</dbReference>
<dbReference type="Proteomes" id="UP001165082">
    <property type="component" value="Unassembled WGS sequence"/>
</dbReference>
<dbReference type="PANTHER" id="PTHR37079">
    <property type="entry name" value="SERINE/THREONINE-PROTEIN KINASE ATM"/>
    <property type="match status" value="1"/>
</dbReference>
<evidence type="ECO:0000256" key="3">
    <source>
        <dbReference type="ARBA" id="ARBA00022679"/>
    </source>
</evidence>
<dbReference type="SMART" id="SM01343">
    <property type="entry name" value="FATC"/>
    <property type="match status" value="1"/>
</dbReference>
<feature type="compositionally biased region" description="Acidic residues" evidence="9">
    <location>
        <begin position="3334"/>
        <end position="3350"/>
    </location>
</feature>
<dbReference type="GO" id="GO:0004674">
    <property type="term" value="F:protein serine/threonine kinase activity"/>
    <property type="evidence" value="ECO:0007669"/>
    <property type="project" value="UniProtKB-EC"/>
</dbReference>
<feature type="region of interest" description="Disordered" evidence="9">
    <location>
        <begin position="1340"/>
        <end position="1365"/>
    </location>
</feature>
<evidence type="ECO:0000313" key="12">
    <source>
        <dbReference type="EMBL" id="GMH55224.1"/>
    </source>
</evidence>
<feature type="domain" description="PI3K/PI4K catalytic" evidence="10">
    <location>
        <begin position="3047"/>
        <end position="3360"/>
    </location>
</feature>
<evidence type="ECO:0000256" key="1">
    <source>
        <dbReference type="ARBA" id="ARBA00004123"/>
    </source>
</evidence>
<feature type="domain" description="FATC" evidence="11">
    <location>
        <begin position="3389"/>
        <end position="3421"/>
    </location>
</feature>
<dbReference type="Pfam" id="PF02260">
    <property type="entry name" value="FATC"/>
    <property type="match status" value="1"/>
</dbReference>
<keyword evidence="8" id="KW-0539">Nucleus</keyword>
<keyword evidence="13" id="KW-1185">Reference proteome</keyword>
<dbReference type="EC" id="2.7.11.1" evidence="2"/>
<dbReference type="GO" id="GO:0005634">
    <property type="term" value="C:nucleus"/>
    <property type="evidence" value="ECO:0007669"/>
    <property type="project" value="UniProtKB-SubCell"/>
</dbReference>
<evidence type="ECO:0000256" key="8">
    <source>
        <dbReference type="ARBA" id="ARBA00023242"/>
    </source>
</evidence>
<protein>
    <recommendedName>
        <fullName evidence="2">non-specific serine/threonine protein kinase</fullName>
        <ecNumber evidence="2">2.7.11.1</ecNumber>
    </recommendedName>
</protein>
<dbReference type="GO" id="GO:0005524">
    <property type="term" value="F:ATP binding"/>
    <property type="evidence" value="ECO:0007669"/>
    <property type="project" value="UniProtKB-KW"/>
</dbReference>
<dbReference type="SMART" id="SM00146">
    <property type="entry name" value="PI3Kc"/>
    <property type="match status" value="1"/>
</dbReference>
<dbReference type="Gene3D" id="1.10.1070.11">
    <property type="entry name" value="Phosphatidylinositol 3-/4-kinase, catalytic domain"/>
    <property type="match status" value="1"/>
</dbReference>
<evidence type="ECO:0000256" key="4">
    <source>
        <dbReference type="ARBA" id="ARBA00022741"/>
    </source>
</evidence>
<evidence type="ECO:0000259" key="10">
    <source>
        <dbReference type="PROSITE" id="PS50290"/>
    </source>
</evidence>
<dbReference type="CDD" id="cd05171">
    <property type="entry name" value="PIKKc_ATM"/>
    <property type="match status" value="1"/>
</dbReference>
<keyword evidence="6" id="KW-0418">Kinase</keyword>
<sequence>MSISTTCNIRFTDSVMQEFTRATADARSSALSTRRKGVAKIHEVLTNPTTRRMVNSTCHISYLKSACGFGPPDAGAKKAKVCLPYQLAIQSVLCHLSLCLQKGLKKTKVNHEDITCLSKIFSTIDADHLAAYQSHTLKSPNSHTLHAPDSSLQLLSPSPVYREGSNPPSFSPLTPFSLPGSTHIYPQTYLNEASLVQLVEHCIQVLSDESYLDSHPHLYQDCHSCLHHLFTLPSLIVGLKRTTVEPTYDLLLDDYRTLTQIQKSKLLDMLISIDCTYDCLSTSYLPILVPHFLRTLANHKKNLQTHENETIIVYTFRSLHHLLSASLFIPADVIASLLQTISLALRIYPRADQNGVETVLSFLSSLAKRCTPTMPKVDTISRTIIENITQKRWEEGRRRKQKIESLYTTTVSLYLDLYMNYRQTCSLTILSEQTSPYLLAPHWATLSALITLSSPPPSYINFDLLHLHVKRYLTSQLRSTDDDVTPHVIAILRELIPCLPSPSAYDYLLPLLSSTEHPHLKFFTPAILIALAKYAKIDVGNLHGVGHVVTFTEVNLLLPNSTTTTRRHEIVRNLASTLASQFSEMTSNPASSNFEDLFLQVKDLCSDSFAVLHGKPADDTASSMLFNCSLYPPTPPTTSSSPTLGSANVVGELMSKELCESFDSFLPSLPAHEGLTQPPSSMSPLPHLLLTIIKLSTSSTSPREASDLISGAISTYTHVLPSLSFCRVTFMRSSTLIRNILSFTAHMSMSPLPPPDLPDCKRLYELCSKIIKGFIINPCPSVPDKSHPDDPWDVGDVSGHRRKVLSIDDDSDDDMNTQSTSSQRGSGFGDSDSDDYGRSSDPTNFTKNIQQRKKAKHQHQQNLSSPEHDPDSFAYPDSEGALIIVAILAILSPTSKSLNSVAASFAWPGKSYHNLRKRGHDVQLYCEPSPPEIIACVTLFTTPAAILSGYRRPPGDIVDDDDDDDGDDAFVASAKSKDTVPYLLCQMLTRARELSPAASPYHGCGYDLLTKLVTIAKSTVTDDDALEIISLAVTSDKRLRRSVKIRDGLRCKQLVCMTAIYRNSSGLLKTDIEDVFFPELLKSVVHPSEQVRRLSVEAIGVLFSPAFGERDFHKVYDDLLQRLPPLPTIDDETKILKAWHAFAEAPYKKDSAQHERAAIIGLRKSMESTTIAIIAEVVKSAQDTILARKGFFKLIELAATRPDLSEPIATACFSMSKALGFPSLADMFTDDIEHILKQWLSTDLSLNKLPLLLCDPVSQEQLIQCGITSMENPDSDIEEPNSHFGISQSNPPSSPSIFTQLPTSMTGTLVVEVEQMQVDKQYDFLKVNAPTLIPLLLSKMPKSPGEEPEEIDTRGHGQSGESYSETLDYSAKDNVGFTRLTECCMLIRGKDSDDAIASLLKQHVQDIICVTFPMMASSEQGEEMCARGKHIMQKLERCLNIDTIQRQLPKVTDKIMLRILQKLSTRSFENPEGDRLLKDDHFFQGIEHVARAKNNGDTFTHSVFHEAGSSVAEVLINLKSWFDKSHTVSEHERLVNTMRHIVRIIATESEQKMESTGIGMCIQVVLALLMERKLSSFRMELLGILNTLVSVCLNEKVEVVRSRSKSPAKKRGQLRGKNRAQLYRMLNKTVQTLVNCYETAVGRAEMVEEEEKAKDRVESIESLGLLGLGNVSTGSGVWGWDGASTKVRSRETAQMLISKTNEEERVVKESCLKLLNEILIKSDSSMDEELLTLDPIPPCEGLGKDDRLTKLLAKFLQRTNVKSDEAVCYVHLKRFVNFCVRYGKEREGKAKQQGAKGVKAMLKLVEESLRNLDGIYGGGGKFLTSTSIHYPLFYNTLKHLSQLCKEENDQSIKIAAASTLGNISHYNWAELVEGEGATASMEKYELGQDFASLNAEGEDNDYGSMLGFKIKILKNLGYSILTDRAETALIAMDTAKKILLTRAGAHAMNMLSEDDPTKEILVAISGNAESPSKSKAQHGVDWSFIKSLWGNGKKVNCWERKFWICESPDREAYEDWIKKLVTAIILVCYWQYGESSRKKKSNNVTMSVVGGEGEEEEEEGNLEQGGEALENLDEMLKLCAEMACKDASFAEVVLPALVLDLLEKGGEGRGQGRGEWMIGNTGDSFVNRKLTKGFGHLVGGETINVDAITIAVEIFDSLRVITNKGFLEWGGHKKCISQLKGKTYPTNNPNERRRSRTPDLSESQKYNENLGPLAEWKGIPFGIVLRLDGLSVAKACLKAKRPCSALLYLETYCDNVFGGSSECLKGCGERGNGKGDVSGFGEKALEVVEGEEFQRDRAEKRRLLKTVFQQAYDMLGEEDAVIGVENSTIGLDFGVWEGGGIGGGISDIGFFTDSWKKVRDADMKLQGGASGWGWKVCLGEGLQELGLNHVGSGYLDGIGRIGQGEAEEDFMKLQEMWHEGGNGFHSKLHSALSDVLQNDREAFGKSIQDGMKGVAEVVGSTADGEGMMRTFLQNGLKLWSLEEVERMGRALTGGEGKGIGGLVEEWSVGKGEEGLKFSQRMFIDDVREVGTRIIMRRGGRDAGDEYAPFLFRGLQRRLTEAIKGGWVREAGGILERLRNLEATERDVARRMGIGFLELKLLEAELLWADGDFMGAIRLGKLLVEKGAANGDDGKKFLAQALLKCGKWMALSKTDGAKVVIERYLKPSVKLSRGLEGGGEEAAESHLVLAEFLADSLDGVEARMSSVEWKKAGKKNERRKVELERCVEIYEIKTETFKAISDQLSKKKKPSEAEKLAKDKADMEMRRARTYLSGLKKEMELDEKERRMVEMNRTEFMKLSLQNYGHGFTIGDGVVAERGEGAKHIFRYVSIWLKNADKEGVNKIIGKAAEGMPSFLFVPLIYQLFSRLGSGGKDFKAVLNKLVRKICTDHPHHGIVQLLALANGTHTGAATKHTQEFLMNVVEEKSATAREIVSELKKGGGGGELTQLVESMEILCLSYINLAWADTKQWHTNKPKDIQLTAAAKKGQDPLHLCLGRGRWGGSGRGGGGGGGGGGATVLPAVLTKPPKVQKDMDYSLLIGSDLLVGFETTFQITTTGIHRPKIIRALGESGKKYKQLVKGEDDVRQDAVVQLVFGLVNRLLGEKKHLNITTYSVVPLSPQTGVLEWCLNTEPFGEFLLDRGGRVGAHSRYFPGSWGSYLCRTHMMNAPAGQKLEAFQEVLKRFPPAFRFFFQEKFSHSLPAWFGARQNFSRSCAASSIVGHILGIGDRHCHNILINNKTGNVVHIDFGIVFEQGKVLPTPETIPFRLSRDMVDGLGVTGVEGVFHKSCCDILTVMRQNSGTLLTVLDVIANDPMYRFLVSPVEKQKIQAEGRDQEEGEDGREDLDTSEEMEGLGGDVGSTEEDEDRNDAATRVLAKIASKLRGFEDNTPEQLSIDGQVLLLINEARSIENLSKLYVGWQSWV</sequence>
<accession>A0A9W6ZRF7</accession>
<keyword evidence="4" id="KW-0547">Nucleotide-binding</keyword>
<keyword evidence="5" id="KW-0227">DNA damage</keyword>
<name>A0A9W6ZRF7_9STRA</name>
<dbReference type="InterPro" id="IPR036940">
    <property type="entry name" value="PI3/4_kinase_cat_sf"/>
</dbReference>
<evidence type="ECO:0000259" key="11">
    <source>
        <dbReference type="PROSITE" id="PS51190"/>
    </source>
</evidence>
<dbReference type="PROSITE" id="PS00916">
    <property type="entry name" value="PI3_4_KINASE_2"/>
    <property type="match status" value="1"/>
</dbReference>
<dbReference type="Gene3D" id="3.30.1010.10">
    <property type="entry name" value="Phosphatidylinositol 3-kinase Catalytic Subunit, Chain A, domain 4"/>
    <property type="match status" value="1"/>
</dbReference>
<feature type="region of interest" description="Disordered" evidence="9">
    <location>
        <begin position="2181"/>
        <end position="2204"/>
    </location>
</feature>
<dbReference type="InterPro" id="IPR044107">
    <property type="entry name" value="PIKKc_ATM"/>
</dbReference>
<dbReference type="PROSITE" id="PS50290">
    <property type="entry name" value="PI3_4_KINASE_3"/>
    <property type="match status" value="1"/>
</dbReference>
<dbReference type="GO" id="GO:0006281">
    <property type="term" value="P:DNA repair"/>
    <property type="evidence" value="ECO:0007669"/>
    <property type="project" value="InterPro"/>
</dbReference>
<dbReference type="PROSITE" id="PS51190">
    <property type="entry name" value="FATC"/>
    <property type="match status" value="1"/>
</dbReference>
<evidence type="ECO:0000256" key="6">
    <source>
        <dbReference type="ARBA" id="ARBA00022777"/>
    </source>
</evidence>
<feature type="compositionally biased region" description="Basic and acidic residues" evidence="9">
    <location>
        <begin position="2190"/>
        <end position="2199"/>
    </location>
</feature>
<feature type="compositionally biased region" description="Basic residues" evidence="9">
    <location>
        <begin position="850"/>
        <end position="859"/>
    </location>
</feature>
<comment type="subcellular location">
    <subcellularLocation>
        <location evidence="1">Nucleus</location>
    </subcellularLocation>
</comment>
<feature type="region of interest" description="Disordered" evidence="9">
    <location>
        <begin position="3326"/>
        <end position="3367"/>
    </location>
</feature>